<dbReference type="Proteomes" id="UP000199026">
    <property type="component" value="Unassembled WGS sequence"/>
</dbReference>
<organism evidence="2 3">
    <name type="scientific">Lentibacter algarum</name>
    <dbReference type="NCBI Taxonomy" id="576131"/>
    <lineage>
        <taxon>Bacteria</taxon>
        <taxon>Pseudomonadati</taxon>
        <taxon>Pseudomonadota</taxon>
        <taxon>Alphaproteobacteria</taxon>
        <taxon>Rhodobacterales</taxon>
        <taxon>Roseobacteraceae</taxon>
        <taxon>Lentibacter</taxon>
    </lineage>
</organism>
<evidence type="ECO:0000313" key="3">
    <source>
        <dbReference type="Proteomes" id="UP000199026"/>
    </source>
</evidence>
<name>A0A1H3KEM5_9RHOB</name>
<dbReference type="AlphaFoldDB" id="A0A1H3KEM5"/>
<dbReference type="OrthoDB" id="7873527at2"/>
<accession>A0A1H3KEM5</accession>
<gene>
    <name evidence="2" type="ORF">SAMN05444486_102501</name>
</gene>
<evidence type="ECO:0000259" key="1">
    <source>
        <dbReference type="Pfam" id="PF13403"/>
    </source>
</evidence>
<reference evidence="2 3" key="1">
    <citation type="submission" date="2016-10" db="EMBL/GenBank/DDBJ databases">
        <authorList>
            <person name="de Groot N.N."/>
        </authorList>
    </citation>
    <scope>NUCLEOTIDE SEQUENCE [LARGE SCALE GENOMIC DNA]</scope>
    <source>
        <strain evidence="2 3">DSM 24677</strain>
    </source>
</reference>
<dbReference type="InterPro" id="IPR028992">
    <property type="entry name" value="Hedgehog/Intein_dom"/>
</dbReference>
<dbReference type="RefSeq" id="WP_089890413.1">
    <property type="nucleotide sequence ID" value="NZ_CALJFH010000012.1"/>
</dbReference>
<protein>
    <submittedName>
        <fullName evidence="2">Hint domain-containing protein</fullName>
    </submittedName>
</protein>
<dbReference type="EMBL" id="FNPR01000002">
    <property type="protein sequence ID" value="SDY50573.1"/>
    <property type="molecule type" value="Genomic_DNA"/>
</dbReference>
<proteinExistence type="predicted"/>
<evidence type="ECO:0000313" key="2">
    <source>
        <dbReference type="EMBL" id="SDY50573.1"/>
    </source>
</evidence>
<keyword evidence="3" id="KW-1185">Reference proteome</keyword>
<sequence>MKPFSAEDSAQTQPVSEPAGFVLGSNILTLDGELPVEFLNVGDRIITRDAGMVVLRDVNVIEVECPMVWIMGGSLGHDKPEDDTYLLASQKVLVRDWRAKALTQQKQALVLAESLVDGEFIRLVGHQRITIFQLVFDASHIVYVDGLELACEQNQTSIELAA</sequence>
<dbReference type="GeneID" id="78124572"/>
<dbReference type="Pfam" id="PF13403">
    <property type="entry name" value="Hint_2"/>
    <property type="match status" value="1"/>
</dbReference>
<dbReference type="STRING" id="576131.SAMN05444486_102501"/>
<feature type="domain" description="Hedgehog/Intein (Hint)" evidence="1">
    <location>
        <begin position="20"/>
        <end position="148"/>
    </location>
</feature>